<feature type="chain" id="PRO_5005656185" evidence="1">
    <location>
        <begin position="21"/>
        <end position="83"/>
    </location>
</feature>
<organism evidence="2 3">
    <name type="scientific">Ascaris lumbricoides</name>
    <name type="common">Giant roundworm</name>
    <dbReference type="NCBI Taxonomy" id="6252"/>
    <lineage>
        <taxon>Eukaryota</taxon>
        <taxon>Metazoa</taxon>
        <taxon>Ecdysozoa</taxon>
        <taxon>Nematoda</taxon>
        <taxon>Chromadorea</taxon>
        <taxon>Rhabditida</taxon>
        <taxon>Spirurina</taxon>
        <taxon>Ascaridomorpha</taxon>
        <taxon>Ascaridoidea</taxon>
        <taxon>Ascarididae</taxon>
        <taxon>Ascaris</taxon>
    </lineage>
</organism>
<evidence type="ECO:0000256" key="1">
    <source>
        <dbReference type="SAM" id="SignalP"/>
    </source>
</evidence>
<reference evidence="3" key="1">
    <citation type="submission" date="2017-02" db="UniProtKB">
        <authorList>
            <consortium name="WormBaseParasite"/>
        </authorList>
    </citation>
    <scope>IDENTIFICATION</scope>
</reference>
<dbReference type="WBParaSite" id="ALUE_0000162001-mRNA-1">
    <property type="protein sequence ID" value="ALUE_0000162001-mRNA-1"/>
    <property type="gene ID" value="ALUE_0000162001"/>
</dbReference>
<dbReference type="Proteomes" id="UP000036681">
    <property type="component" value="Unplaced"/>
</dbReference>
<evidence type="ECO:0000313" key="2">
    <source>
        <dbReference type="Proteomes" id="UP000036681"/>
    </source>
</evidence>
<sequence length="83" mass="9501">MSAIPLRLSLFIFFFVFASSDHCGHFQEMKLALASATKDSAPTKEVILLRDECERLQIQLEADREIKVCVSFPSTKHSLSRWK</sequence>
<dbReference type="AlphaFoldDB" id="A0A0M3HJC5"/>
<evidence type="ECO:0000313" key="3">
    <source>
        <dbReference type="WBParaSite" id="ALUE_0000162001-mRNA-1"/>
    </source>
</evidence>
<keyword evidence="2" id="KW-1185">Reference proteome</keyword>
<accession>A0A0M3HJC5</accession>
<name>A0A0M3HJC5_ASCLU</name>
<proteinExistence type="predicted"/>
<feature type="signal peptide" evidence="1">
    <location>
        <begin position="1"/>
        <end position="20"/>
    </location>
</feature>
<keyword evidence="1" id="KW-0732">Signal</keyword>
<protein>
    <submittedName>
        <fullName evidence="3">Secreted protein</fullName>
    </submittedName>
</protein>